<feature type="transmembrane region" description="Helical" evidence="1">
    <location>
        <begin position="212"/>
        <end position="233"/>
    </location>
</feature>
<feature type="transmembrane region" description="Helical" evidence="1">
    <location>
        <begin position="416"/>
        <end position="437"/>
    </location>
</feature>
<keyword evidence="3" id="KW-1185">Reference proteome</keyword>
<feature type="transmembrane region" description="Helical" evidence="1">
    <location>
        <begin position="181"/>
        <end position="200"/>
    </location>
</feature>
<organism evidence="2 3">
    <name type="scientific">Pseudomonas bijieensis</name>
    <dbReference type="NCBI Taxonomy" id="2681983"/>
    <lineage>
        <taxon>Bacteria</taxon>
        <taxon>Pseudomonadati</taxon>
        <taxon>Pseudomonadota</taxon>
        <taxon>Gammaproteobacteria</taxon>
        <taxon>Pseudomonadales</taxon>
        <taxon>Pseudomonadaceae</taxon>
        <taxon>Pseudomonas</taxon>
    </lineage>
</organism>
<accession>A0A6N1CA89</accession>
<evidence type="ECO:0000313" key="2">
    <source>
        <dbReference type="EMBL" id="QKS82089.1"/>
    </source>
</evidence>
<keyword evidence="1" id="KW-1133">Transmembrane helix</keyword>
<dbReference type="KEGG" id="pbz:GN234_09105"/>
<evidence type="ECO:0000256" key="1">
    <source>
        <dbReference type="SAM" id="Phobius"/>
    </source>
</evidence>
<name>A0A6N1CA89_9PSED</name>
<dbReference type="RefSeq" id="WP_176688321.1">
    <property type="nucleotide sequence ID" value="NZ_CP048810.1"/>
</dbReference>
<proteinExistence type="predicted"/>
<dbReference type="Proteomes" id="UP000509545">
    <property type="component" value="Chromosome"/>
</dbReference>
<dbReference type="AlphaFoldDB" id="A0A6N1CA89"/>
<gene>
    <name evidence="2" type="ORF">GN234_09105</name>
</gene>
<feature type="transmembrane region" description="Helical" evidence="1">
    <location>
        <begin position="378"/>
        <end position="404"/>
    </location>
</feature>
<protein>
    <submittedName>
        <fullName evidence="2">Uncharacterized protein</fullName>
    </submittedName>
</protein>
<evidence type="ECO:0000313" key="3">
    <source>
        <dbReference type="Proteomes" id="UP000509545"/>
    </source>
</evidence>
<feature type="transmembrane region" description="Helical" evidence="1">
    <location>
        <begin position="239"/>
        <end position="256"/>
    </location>
</feature>
<keyword evidence="1" id="KW-0472">Membrane</keyword>
<reference evidence="2 3" key="1">
    <citation type="submission" date="2020-02" db="EMBL/GenBank/DDBJ databases">
        <authorList>
            <person name="Liang J."/>
        </authorList>
    </citation>
    <scope>NUCLEOTIDE SEQUENCE [LARGE SCALE GENOMIC DNA]</scope>
    <source>
        <strain evidence="2 3">L22-9</strain>
    </source>
</reference>
<keyword evidence="1" id="KW-0812">Transmembrane</keyword>
<feature type="transmembrane region" description="Helical" evidence="1">
    <location>
        <begin position="141"/>
        <end position="161"/>
    </location>
</feature>
<sequence>MHITEGTGIPAAAWGDVASVSNISTGSLAKLDPAALDITGFQPSQLGSPRQLKAAFEHISRATEYPSPECDLGEHDLGAKIEIERFIESGEMPAEPERNGVFNLIDGGNATGAESRVDRLKAMLEAGMELLEATKGPGLNLLNIAGHTGMIIALATCLRQYVGYLVENAMREGDAPEASRAWAAVALAMIGPGLTLMGAIRREFSGEASWKSRMGCACLAIAVMGATLGAVLTGAASKLFPAMTGSVVYITARAVAQSFFPLKDNAGSANEAATGVTAAAYGAGQFALAELGKAMPLSGPARAAEGLGYDFGADAIQAGLNALGMVADVATLIACKSWHVLSPQRGLDSVFSDPELQQMALEVRVGVQWPTRTQLADAFVNVAGARLSFGHAVSLFVGAVTALLGDEMGEDTQGHVLNGCFAVMVALLYFPLIFANLKQTNNTYALQETTTS</sequence>
<dbReference type="EMBL" id="CP048810">
    <property type="protein sequence ID" value="QKS82089.1"/>
    <property type="molecule type" value="Genomic_DNA"/>
</dbReference>